<accession>A0A344TGV4</accession>
<protein>
    <recommendedName>
        <fullName evidence="5">HD-CE domain-containing protein</fullName>
    </recommendedName>
</protein>
<dbReference type="InterPro" id="IPR001404">
    <property type="entry name" value="Hsp90_fam"/>
</dbReference>
<proteinExistence type="inferred from homology"/>
<dbReference type="GO" id="GO:0005524">
    <property type="term" value="F:ATP binding"/>
    <property type="evidence" value="ECO:0007669"/>
    <property type="project" value="UniProtKB-KW"/>
</dbReference>
<keyword evidence="3" id="KW-0067">ATP-binding</keyword>
<dbReference type="Proteomes" id="UP000251993">
    <property type="component" value="Chromosome"/>
</dbReference>
<dbReference type="OrthoDB" id="9802640at2"/>
<dbReference type="GO" id="GO:0016887">
    <property type="term" value="F:ATP hydrolysis activity"/>
    <property type="evidence" value="ECO:0007669"/>
    <property type="project" value="InterPro"/>
</dbReference>
<dbReference type="PANTHER" id="PTHR11528">
    <property type="entry name" value="HEAT SHOCK PROTEIN 90 FAMILY MEMBER"/>
    <property type="match status" value="1"/>
</dbReference>
<feature type="domain" description="HD-CE" evidence="5">
    <location>
        <begin position="54"/>
        <end position="334"/>
    </location>
</feature>
<dbReference type="GO" id="GO:0140662">
    <property type="term" value="F:ATP-dependent protein folding chaperone"/>
    <property type="evidence" value="ECO:0007669"/>
    <property type="project" value="InterPro"/>
</dbReference>
<keyword evidence="4" id="KW-0143">Chaperone</keyword>
<evidence type="ECO:0000256" key="4">
    <source>
        <dbReference type="ARBA" id="ARBA00023186"/>
    </source>
</evidence>
<evidence type="ECO:0000313" key="7">
    <source>
        <dbReference type="Proteomes" id="UP000251993"/>
    </source>
</evidence>
<dbReference type="InterPro" id="IPR020575">
    <property type="entry name" value="Hsp90_N"/>
</dbReference>
<comment type="similarity">
    <text evidence="1">Belongs to the heat shock protein 90 family.</text>
</comment>
<dbReference type="AlphaFoldDB" id="A0A344TGV4"/>
<dbReference type="RefSeq" id="WP_114066660.1">
    <property type="nucleotide sequence ID" value="NZ_CP030850.1"/>
</dbReference>
<sequence>MSTIITQTPENYQDTKLYALLLKISSPSDGLVDKVTNFINTVRPLQELIIAGPFKDYTLHNPNHSKKLLHLAGFIIPEETLQKLSSLEISVLIMSFYLHDLGMVVTQIERERIIKSTDFIEFIQTHTEYDEKMERIRKLILDDNGKTSSDTLTYETTLYQLTEAALADFLRPLHATKLRYEELIDTVKKTFGRNDLFEVCGVSFENELIEICVSHNLGANALIETKGIYNERFQRNQLINNLPLNSQFCAAVLRIVDILDFDKERTPKSLFNSLGIQNKLLPGFEISLREWNKHLSIHSIAIYDNEIVISGDSRHPTIEHTIKEFCKIIESEIRETQTIINSNSQEVQLKYKLNLPFLIRANIRSIDYIYKDFSIKLNESAIVNLLMGENLYIDSPVALRELIQNSIDACIIRAKVEKVGYSPLIRISIHKDSDSRSWLKIIDNGIGMDEYVLSNYFFKIGNSYYSSSDFKRFSLKNQVDDFVSISRFGIGLLSVFMIGELIKVTTKNAFSLRNDFKERTLLIDGTDSLAVVTEKEFGIQGTTIEVLLRKGHDDESYSTKLYGYIKENVIRPQIPIELYDSSGKTTIVSDNYISVNNKMNEKLKKFNIELVQIDLSRFSNLLKGKCIFYFFINPDETLCYYDKSGKLSWGLYPLKDTYLFENFAGGSRITVNGIMMRLKKIGSLFNMKNRQTAVVLDIEVLGVKDIEYDVSRDRVFGKGLSIIRKEIFTSIKNGLQALGVFDRLDEETVKHLEISSIRKVSSEPLDFELMEKVKKLLPSDRKWETGIHKKIADELQIGNYKASQIINAMIKLGKVIKPE</sequence>
<keyword evidence="7" id="KW-1185">Reference proteome</keyword>
<dbReference type="SUPFAM" id="SSF55874">
    <property type="entry name" value="ATPase domain of HSP90 chaperone/DNA topoisomerase II/histidine kinase"/>
    <property type="match status" value="1"/>
</dbReference>
<dbReference type="InterPro" id="IPR056471">
    <property type="entry name" value="HD-CE"/>
</dbReference>
<name>A0A344TGV4_9BACT</name>
<evidence type="ECO:0000259" key="5">
    <source>
        <dbReference type="Pfam" id="PF24391"/>
    </source>
</evidence>
<dbReference type="EMBL" id="CP030850">
    <property type="protein sequence ID" value="AXE17875.1"/>
    <property type="molecule type" value="Genomic_DNA"/>
</dbReference>
<gene>
    <name evidence="6" type="ORF">DR864_09095</name>
</gene>
<evidence type="ECO:0000256" key="1">
    <source>
        <dbReference type="ARBA" id="ARBA00008239"/>
    </source>
</evidence>
<dbReference type="Pfam" id="PF24391">
    <property type="entry name" value="HD-CE"/>
    <property type="match status" value="1"/>
</dbReference>
<dbReference type="Gene3D" id="3.30.565.10">
    <property type="entry name" value="Histidine kinase-like ATPase, C-terminal domain"/>
    <property type="match status" value="1"/>
</dbReference>
<dbReference type="InterPro" id="IPR036890">
    <property type="entry name" value="HATPase_C_sf"/>
</dbReference>
<dbReference type="GO" id="GO:0051082">
    <property type="term" value="F:unfolded protein binding"/>
    <property type="evidence" value="ECO:0007669"/>
    <property type="project" value="InterPro"/>
</dbReference>
<evidence type="ECO:0000313" key="6">
    <source>
        <dbReference type="EMBL" id="AXE17875.1"/>
    </source>
</evidence>
<dbReference type="PRINTS" id="PR00775">
    <property type="entry name" value="HEATSHOCK90"/>
</dbReference>
<evidence type="ECO:0000256" key="2">
    <source>
        <dbReference type="ARBA" id="ARBA00022741"/>
    </source>
</evidence>
<evidence type="ECO:0000256" key="3">
    <source>
        <dbReference type="ARBA" id="ARBA00022840"/>
    </source>
</evidence>
<organism evidence="6 7">
    <name type="scientific">Runella rosea</name>
    <dbReference type="NCBI Taxonomy" id="2259595"/>
    <lineage>
        <taxon>Bacteria</taxon>
        <taxon>Pseudomonadati</taxon>
        <taxon>Bacteroidota</taxon>
        <taxon>Cytophagia</taxon>
        <taxon>Cytophagales</taxon>
        <taxon>Spirosomataceae</taxon>
        <taxon>Runella</taxon>
    </lineage>
</organism>
<reference evidence="6 7" key="1">
    <citation type="submission" date="2018-07" db="EMBL/GenBank/DDBJ databases">
        <title>Genome sequencing of Runella.</title>
        <authorList>
            <person name="Baek M.-G."/>
            <person name="Yi H."/>
        </authorList>
    </citation>
    <scope>NUCLEOTIDE SEQUENCE [LARGE SCALE GENOMIC DNA]</scope>
    <source>
        <strain evidence="6 7">HYN0085</strain>
    </source>
</reference>
<dbReference type="Pfam" id="PF13589">
    <property type="entry name" value="HATPase_c_3"/>
    <property type="match status" value="1"/>
</dbReference>
<dbReference type="KEGG" id="run:DR864_09095"/>
<keyword evidence="2" id="KW-0547">Nucleotide-binding</keyword>